<keyword evidence="5" id="KW-0472">Membrane</keyword>
<protein>
    <submittedName>
        <fullName evidence="6">SSS sodium solute transporter superfamily</fullName>
    </submittedName>
</protein>
<dbReference type="Gene3D" id="1.20.1730.10">
    <property type="entry name" value="Sodium/glucose cotransporter"/>
    <property type="match status" value="1"/>
</dbReference>
<reference evidence="6" key="1">
    <citation type="submission" date="2013-12" db="EMBL/GenBank/DDBJ databases">
        <title>A Varibaculum cambriense genome reconstructed from a premature infant gut community with otherwise low bacterial novelty that shifts toward anaerobic metabolism during the third week of life.</title>
        <authorList>
            <person name="Brown C.T."/>
            <person name="Sharon I."/>
            <person name="Thomas B.C."/>
            <person name="Castelle C.J."/>
            <person name="Morowitz M.J."/>
            <person name="Banfield J.F."/>
        </authorList>
    </citation>
    <scope>NUCLEOTIDE SEQUENCE</scope>
</reference>
<organism evidence="6">
    <name type="scientific">human gut metagenome</name>
    <dbReference type="NCBI Taxonomy" id="408170"/>
    <lineage>
        <taxon>unclassified sequences</taxon>
        <taxon>metagenomes</taxon>
        <taxon>organismal metagenomes</taxon>
    </lineage>
</organism>
<sequence length="55" mass="5575">MYCHIRVKDSTDYLLAGRRIGVLMTAGTLAATEIGGGSTVGVAAKAYGSWGLSAG</sequence>
<evidence type="ECO:0000256" key="3">
    <source>
        <dbReference type="ARBA" id="ARBA00022692"/>
    </source>
</evidence>
<evidence type="ECO:0000256" key="5">
    <source>
        <dbReference type="ARBA" id="ARBA00023136"/>
    </source>
</evidence>
<dbReference type="EMBL" id="AZMM01003615">
    <property type="protein sequence ID" value="ETJ42421.1"/>
    <property type="molecule type" value="Genomic_DNA"/>
</dbReference>
<keyword evidence="3" id="KW-0812">Transmembrane</keyword>
<proteinExistence type="inferred from homology"/>
<dbReference type="InterPro" id="IPR038377">
    <property type="entry name" value="Na/Glc_symporter_sf"/>
</dbReference>
<comment type="caution">
    <text evidence="6">The sequence shown here is derived from an EMBL/GenBank/DDBJ whole genome shotgun (WGS) entry which is preliminary data.</text>
</comment>
<keyword evidence="4" id="KW-1133">Transmembrane helix</keyword>
<evidence type="ECO:0000256" key="4">
    <source>
        <dbReference type="ARBA" id="ARBA00022989"/>
    </source>
</evidence>
<dbReference type="GO" id="GO:0022857">
    <property type="term" value="F:transmembrane transporter activity"/>
    <property type="evidence" value="ECO:0007669"/>
    <property type="project" value="InterPro"/>
</dbReference>
<accession>W1YJ93</accession>
<comment type="similarity">
    <text evidence="2">Belongs to the sodium:solute symporter (SSF) (TC 2.A.21) family.</text>
</comment>
<evidence type="ECO:0000256" key="2">
    <source>
        <dbReference type="ARBA" id="ARBA00006434"/>
    </source>
</evidence>
<evidence type="ECO:0000313" key="6">
    <source>
        <dbReference type="EMBL" id="ETJ42421.1"/>
    </source>
</evidence>
<feature type="non-terminal residue" evidence="6">
    <location>
        <position position="55"/>
    </location>
</feature>
<evidence type="ECO:0000256" key="1">
    <source>
        <dbReference type="ARBA" id="ARBA00004141"/>
    </source>
</evidence>
<dbReference type="InterPro" id="IPR001734">
    <property type="entry name" value="Na/solute_symporter"/>
</dbReference>
<dbReference type="PROSITE" id="PS50283">
    <property type="entry name" value="NA_SOLUT_SYMP_3"/>
    <property type="match status" value="1"/>
</dbReference>
<comment type="subcellular location">
    <subcellularLocation>
        <location evidence="1">Membrane</location>
        <topology evidence="1">Multi-pass membrane protein</topology>
    </subcellularLocation>
</comment>
<dbReference type="AlphaFoldDB" id="W1YJ93"/>
<dbReference type="GO" id="GO:0016020">
    <property type="term" value="C:membrane"/>
    <property type="evidence" value="ECO:0007669"/>
    <property type="project" value="UniProtKB-SubCell"/>
</dbReference>
<gene>
    <name evidence="6" type="ORF">Q604_UNBC03615G0001</name>
</gene>
<name>W1YJ93_9ZZZZ</name>